<proteinExistence type="predicted"/>
<evidence type="ECO:0000313" key="2">
    <source>
        <dbReference type="Proteomes" id="UP001162992"/>
    </source>
</evidence>
<comment type="caution">
    <text evidence="1">The sequence shown here is derived from an EMBL/GenBank/DDBJ whole genome shotgun (WGS) entry which is preliminary data.</text>
</comment>
<keyword evidence="2" id="KW-1185">Reference proteome</keyword>
<gene>
    <name evidence="1" type="ORF">O6H91_02G103400</name>
</gene>
<dbReference type="Proteomes" id="UP001162992">
    <property type="component" value="Chromosome 2"/>
</dbReference>
<reference evidence="2" key="1">
    <citation type="journal article" date="2024" name="Proc. Natl. Acad. Sci. U.S.A.">
        <title>Extraordinary preservation of gene collinearity over three hundred million years revealed in homosporous lycophytes.</title>
        <authorList>
            <person name="Li C."/>
            <person name="Wickell D."/>
            <person name="Kuo L.Y."/>
            <person name="Chen X."/>
            <person name="Nie B."/>
            <person name="Liao X."/>
            <person name="Peng D."/>
            <person name="Ji J."/>
            <person name="Jenkins J."/>
            <person name="Williams M."/>
            <person name="Shu S."/>
            <person name="Plott C."/>
            <person name="Barry K."/>
            <person name="Rajasekar S."/>
            <person name="Grimwood J."/>
            <person name="Han X."/>
            <person name="Sun S."/>
            <person name="Hou Z."/>
            <person name="He W."/>
            <person name="Dai G."/>
            <person name="Sun C."/>
            <person name="Schmutz J."/>
            <person name="Leebens-Mack J.H."/>
            <person name="Li F.W."/>
            <person name="Wang L."/>
        </authorList>
    </citation>
    <scope>NUCLEOTIDE SEQUENCE [LARGE SCALE GENOMIC DNA]</scope>
    <source>
        <strain evidence="2">cv. PW_Plant_1</strain>
    </source>
</reference>
<name>A0ACC2EIN1_DIPCM</name>
<accession>A0ACC2EIN1</accession>
<sequence length="201" mass="22397">MKTQSMSSGLLQMKFMQRARMQDEVAKQSEKNELQGDSPQWVMPMKSNTGSQNKCVVIMEGDPKPGALSGRMSFQQFNPSVDRLVEEAEGTHKRRVVAISEAAGRNNGASVTAELVDRQKNGSVYREEPCQTAKGVDSFQDQSTKKLKVGTSQDIPLSAYRGNYKQEDKKVLASDVRFKKPSDQCLGQGRANWRHLSQSTH</sequence>
<protein>
    <submittedName>
        <fullName evidence="1">Uncharacterized protein</fullName>
    </submittedName>
</protein>
<organism evidence="1 2">
    <name type="scientific">Diphasiastrum complanatum</name>
    <name type="common">Issler's clubmoss</name>
    <name type="synonym">Lycopodium complanatum</name>
    <dbReference type="NCBI Taxonomy" id="34168"/>
    <lineage>
        <taxon>Eukaryota</taxon>
        <taxon>Viridiplantae</taxon>
        <taxon>Streptophyta</taxon>
        <taxon>Embryophyta</taxon>
        <taxon>Tracheophyta</taxon>
        <taxon>Lycopodiopsida</taxon>
        <taxon>Lycopodiales</taxon>
        <taxon>Lycopodiaceae</taxon>
        <taxon>Lycopodioideae</taxon>
        <taxon>Diphasiastrum</taxon>
    </lineage>
</organism>
<evidence type="ECO:0000313" key="1">
    <source>
        <dbReference type="EMBL" id="KAJ7566443.1"/>
    </source>
</evidence>
<dbReference type="EMBL" id="CM055093">
    <property type="protein sequence ID" value="KAJ7566443.1"/>
    <property type="molecule type" value="Genomic_DNA"/>
</dbReference>